<evidence type="ECO:0000256" key="2">
    <source>
        <dbReference type="PROSITE-ProRule" id="PRU00117"/>
    </source>
</evidence>
<keyword evidence="2" id="KW-0694">RNA-binding</keyword>
<feature type="region of interest" description="Disordered" evidence="3">
    <location>
        <begin position="1"/>
        <end position="32"/>
    </location>
</feature>
<dbReference type="AlphaFoldDB" id="A0A1D1YRC3"/>
<dbReference type="EMBL" id="GDJX01010755">
    <property type="protein sequence ID" value="JAT57181.1"/>
    <property type="molecule type" value="Transcribed_RNA"/>
</dbReference>
<evidence type="ECO:0000313" key="5">
    <source>
        <dbReference type="EMBL" id="JAT53919.1"/>
    </source>
</evidence>
<evidence type="ECO:0000259" key="4">
    <source>
        <dbReference type="SMART" id="SM00322"/>
    </source>
</evidence>
<dbReference type="SUPFAM" id="SSF54791">
    <property type="entry name" value="Eukaryotic type KH-domain (KH-domain type I)"/>
    <property type="match status" value="5"/>
</dbReference>
<feature type="domain" description="K Homology" evidence="4">
    <location>
        <begin position="549"/>
        <end position="619"/>
    </location>
</feature>
<dbReference type="Pfam" id="PF00013">
    <property type="entry name" value="KH_1"/>
    <property type="match status" value="5"/>
</dbReference>
<accession>A0A1D1YRC3</accession>
<dbReference type="PROSITE" id="PS50084">
    <property type="entry name" value="KH_TYPE_1"/>
    <property type="match status" value="5"/>
</dbReference>
<organism evidence="6">
    <name type="scientific">Anthurium amnicola</name>
    <dbReference type="NCBI Taxonomy" id="1678845"/>
    <lineage>
        <taxon>Eukaryota</taxon>
        <taxon>Viridiplantae</taxon>
        <taxon>Streptophyta</taxon>
        <taxon>Embryophyta</taxon>
        <taxon>Tracheophyta</taxon>
        <taxon>Spermatophyta</taxon>
        <taxon>Magnoliopsida</taxon>
        <taxon>Liliopsida</taxon>
        <taxon>Araceae</taxon>
        <taxon>Pothoideae</taxon>
        <taxon>Potheae</taxon>
        <taxon>Anthurium</taxon>
    </lineage>
</organism>
<dbReference type="Gene3D" id="3.30.1370.10">
    <property type="entry name" value="K Homology domain, type 1"/>
    <property type="match status" value="5"/>
</dbReference>
<keyword evidence="1" id="KW-0677">Repeat</keyword>
<feature type="compositionally biased region" description="Basic residues" evidence="3">
    <location>
        <begin position="1"/>
        <end position="10"/>
    </location>
</feature>
<evidence type="ECO:0000256" key="1">
    <source>
        <dbReference type="ARBA" id="ARBA00022737"/>
    </source>
</evidence>
<dbReference type="PANTHER" id="PTHR10288">
    <property type="entry name" value="KH DOMAIN CONTAINING RNA BINDING PROTEIN"/>
    <property type="match status" value="1"/>
</dbReference>
<dbReference type="CDD" id="cd22460">
    <property type="entry name" value="KH-I_PEPPER_rpt2_like"/>
    <property type="match status" value="1"/>
</dbReference>
<name>A0A1D1YRC3_9ARAE</name>
<dbReference type="InterPro" id="IPR004088">
    <property type="entry name" value="KH_dom_type_1"/>
</dbReference>
<feature type="domain" description="K Homology" evidence="4">
    <location>
        <begin position="134"/>
        <end position="212"/>
    </location>
</feature>
<protein>
    <submittedName>
        <fullName evidence="6">KH domain-containing protein At4g18375</fullName>
    </submittedName>
</protein>
<dbReference type="InterPro" id="IPR036612">
    <property type="entry name" value="KH_dom_type_1_sf"/>
</dbReference>
<evidence type="ECO:0000313" key="6">
    <source>
        <dbReference type="EMBL" id="JAT57181.1"/>
    </source>
</evidence>
<proteinExistence type="predicted"/>
<sequence>MGETGKRHRNTTQTDSNDGRHQKRPNVRENPNDGELVVYRMLCPANVIGSVIGKGGKVINSLRQETHARIKVVDPFPGANERVITIYCYVKEKDPTDVDEDDMEPLCPAQDALLRVHTTIVNALGNLEDTDKMQKEEARILVPASQTANIIGKAGATIKKLRSNTNANIKVTPKDPNDPMHSCAMSFDNFVTMSGDEEAVNKALFAVSAIMYKFSPKEDISLDTTVPEPPPSIIIPADVPVFPAGTIFPGADAIVPPPRSAPSVIGAATHVPEFHGYTDSVGTWPGYPSAVPVVSAYGRPSRSEELVVRVLCPSDKIGRVIGKGGSSIKSVRQATGARIDIGDKKHEAEECIITITSTECTDDAKSAAIEAVLLLQGKINDEDDETVNIRLLVPSKIIGCLIGKNGSIVNDMRKKTKAGIYISKGEKPKCAGTDDELVEVQGEVSSVRDALVQIVLRLRDDALKDKDGGRNAPPFDSVKSSGHSVSSVLPSVPAVAPSLAHYGYDQRAEADYGLGTLSGSSLYGYGSLQGGENGYGSLSSYPSQAYGGLPLFIEVVIPASAVGKVMGKNGTNLTNIRKISGANVEVVESKTTRGERIAQISGTSEQKRTAENLIQAFIMSS</sequence>
<dbReference type="SMART" id="SM00322">
    <property type="entry name" value="KH"/>
    <property type="match status" value="5"/>
</dbReference>
<dbReference type="InterPro" id="IPR004087">
    <property type="entry name" value="KH_dom"/>
</dbReference>
<evidence type="ECO:0000256" key="3">
    <source>
        <dbReference type="SAM" id="MobiDB-lite"/>
    </source>
</evidence>
<dbReference type="EMBL" id="GDJX01014017">
    <property type="protein sequence ID" value="JAT53919.1"/>
    <property type="molecule type" value="Transcribed_RNA"/>
</dbReference>
<dbReference type="CDD" id="cd22459">
    <property type="entry name" value="KH-I_PEPPER_rpt1_like"/>
    <property type="match status" value="2"/>
</dbReference>
<feature type="domain" description="K Homology" evidence="4">
    <location>
        <begin position="304"/>
        <end position="377"/>
    </location>
</feature>
<feature type="domain" description="K Homology" evidence="4">
    <location>
        <begin position="35"/>
        <end position="108"/>
    </location>
</feature>
<dbReference type="GO" id="GO:0003723">
    <property type="term" value="F:RNA binding"/>
    <property type="evidence" value="ECO:0007669"/>
    <property type="project" value="UniProtKB-UniRule"/>
</dbReference>
<dbReference type="CDD" id="cd22462">
    <property type="entry name" value="KH-I_HEN4_like_rpt5"/>
    <property type="match status" value="1"/>
</dbReference>
<feature type="domain" description="K Homology" evidence="4">
    <location>
        <begin position="385"/>
        <end position="459"/>
    </location>
</feature>
<reference evidence="6" key="1">
    <citation type="submission" date="2015-07" db="EMBL/GenBank/DDBJ databases">
        <title>Transcriptome Assembly of Anthurium amnicola.</title>
        <authorList>
            <person name="Suzuki J."/>
        </authorList>
    </citation>
    <scope>NUCLEOTIDE SEQUENCE</scope>
</reference>
<gene>
    <name evidence="6" type="primary">At4g18375_30</name>
    <name evidence="5" type="synonym">At4g18375_34</name>
    <name evidence="6" type="ORF">g.91481</name>
    <name evidence="5" type="ORF">g.91482</name>
</gene>